<evidence type="ECO:0000259" key="3">
    <source>
        <dbReference type="Pfam" id="PF00156"/>
    </source>
</evidence>
<keyword evidence="1 4" id="KW-0808">Transferase</keyword>
<dbReference type="GO" id="GO:0006166">
    <property type="term" value="P:purine ribonucleoside salvage"/>
    <property type="evidence" value="ECO:0007669"/>
    <property type="project" value="UniProtKB-KW"/>
</dbReference>
<dbReference type="InterPro" id="IPR050118">
    <property type="entry name" value="Pur/Pyrimidine_PRTase"/>
</dbReference>
<keyword evidence="4" id="KW-0328">Glycosyltransferase</keyword>
<dbReference type="PANTHER" id="PTHR43864:SF1">
    <property type="entry name" value="XANTHINE PHOSPHORIBOSYLTRANSFERASE"/>
    <property type="match status" value="1"/>
</dbReference>
<dbReference type="NCBIfam" id="NF002635">
    <property type="entry name" value="PRK02304.1-4"/>
    <property type="match status" value="1"/>
</dbReference>
<dbReference type="Pfam" id="PF00156">
    <property type="entry name" value="Pribosyltran"/>
    <property type="match status" value="1"/>
</dbReference>
<keyword evidence="2" id="KW-0660">Purine salvage</keyword>
<dbReference type="GO" id="GO:0003999">
    <property type="term" value="F:adenine phosphoribosyltransferase activity"/>
    <property type="evidence" value="ECO:0007669"/>
    <property type="project" value="UniProtKB-EC"/>
</dbReference>
<name>A0A075FPX9_9EURY</name>
<dbReference type="Gene3D" id="3.40.50.2020">
    <property type="match status" value="1"/>
</dbReference>
<proteinExistence type="predicted"/>
<dbReference type="AlphaFoldDB" id="A0A075FPX9"/>
<feature type="domain" description="Phosphoribosyltransferase" evidence="3">
    <location>
        <begin position="54"/>
        <end position="159"/>
    </location>
</feature>
<dbReference type="InterPro" id="IPR029057">
    <property type="entry name" value="PRTase-like"/>
</dbReference>
<protein>
    <submittedName>
        <fullName evidence="4">Phosphoribosyltransferase (Apt)</fullName>
        <ecNumber evidence="4">2.4.2.7</ecNumber>
    </submittedName>
</protein>
<accession>A0A075FPX9</accession>
<dbReference type="InterPro" id="IPR026597">
    <property type="entry name" value="HGPRTase-like"/>
</dbReference>
<evidence type="ECO:0000256" key="1">
    <source>
        <dbReference type="ARBA" id="ARBA00022679"/>
    </source>
</evidence>
<reference evidence="4" key="1">
    <citation type="journal article" date="2014" name="Genome Biol. Evol.">
        <title>Pangenome evidence for extensive interdomain horizontal transfer affecting lineage core and shell genes in uncultured planktonic thaumarchaeota and euryarchaeota.</title>
        <authorList>
            <person name="Deschamps P."/>
            <person name="Zivanovic Y."/>
            <person name="Moreira D."/>
            <person name="Rodriguez-Valera F."/>
            <person name="Lopez-Garcia P."/>
        </authorList>
    </citation>
    <scope>NUCLEOTIDE SEQUENCE</scope>
</reference>
<dbReference type="EC" id="2.4.2.7" evidence="4"/>
<dbReference type="InterPro" id="IPR000836">
    <property type="entry name" value="PRTase_dom"/>
</dbReference>
<dbReference type="SUPFAM" id="SSF53271">
    <property type="entry name" value="PRTase-like"/>
    <property type="match status" value="1"/>
</dbReference>
<gene>
    <name evidence="4" type="primary">apt</name>
</gene>
<organism evidence="4">
    <name type="scientific">uncultured marine group II/III euryarchaeote AD1000_34_D01</name>
    <dbReference type="NCBI Taxonomy" id="1457757"/>
    <lineage>
        <taxon>Archaea</taxon>
        <taxon>Methanobacteriati</taxon>
        <taxon>Methanobacteriota</taxon>
        <taxon>environmental samples</taxon>
    </lineage>
</organism>
<dbReference type="CDD" id="cd06223">
    <property type="entry name" value="PRTases_typeI"/>
    <property type="match status" value="1"/>
</dbReference>
<dbReference type="NCBIfam" id="NF040646">
    <property type="entry name" value="HPT_Archaea"/>
    <property type="match status" value="1"/>
</dbReference>
<dbReference type="PANTHER" id="PTHR43864">
    <property type="entry name" value="HYPOXANTHINE/GUANINE PHOSPHORIBOSYLTRANSFERASE"/>
    <property type="match status" value="1"/>
</dbReference>
<evidence type="ECO:0000256" key="2">
    <source>
        <dbReference type="ARBA" id="ARBA00022726"/>
    </source>
</evidence>
<dbReference type="EMBL" id="KF900392">
    <property type="protein sequence ID" value="AIE93379.1"/>
    <property type="molecule type" value="Genomic_DNA"/>
</dbReference>
<sequence length="194" mass="21155">MSPPDSSDERIVRLRQSVLNAPVVWKDDYAYFVHPLTDGVPRQSAVMLQEARDIVLEMVDWEQVDLILGIEAMGIPLASTLSIATGKPLVIARKRPYGLPGEVVVDQSTGYSKGSIYLNDVNPGDRIFIIDDVVSTGGTLRAVLSAVESAGAILQDVIIVFEKGNKVDELVAQTGWPLRSLVKLRMDGDKVVLL</sequence>
<evidence type="ECO:0000313" key="4">
    <source>
        <dbReference type="EMBL" id="AIE93379.1"/>
    </source>
</evidence>